<dbReference type="InterPro" id="IPR027417">
    <property type="entry name" value="P-loop_NTPase"/>
</dbReference>
<dbReference type="Gene3D" id="3.40.50.300">
    <property type="entry name" value="P-loop containing nucleotide triphosphate hydrolases"/>
    <property type="match status" value="1"/>
</dbReference>
<evidence type="ECO:0000313" key="1">
    <source>
        <dbReference type="EMBL" id="PCH35590.1"/>
    </source>
</evidence>
<dbReference type="STRING" id="742152.A0A2H3J023"/>
<dbReference type="AlphaFoldDB" id="A0A2H3J023"/>
<keyword evidence="2" id="KW-1185">Reference proteome</keyword>
<keyword evidence="1" id="KW-0378">Hydrolase</keyword>
<dbReference type="Proteomes" id="UP000218811">
    <property type="component" value="Unassembled WGS sequence"/>
</dbReference>
<dbReference type="OrthoDB" id="347435at2759"/>
<gene>
    <name evidence="1" type="ORF">WOLCODRAFT_139967</name>
</gene>
<dbReference type="OMA" id="FWRSLHP"/>
<accession>A0A2H3J023</accession>
<reference evidence="1 2" key="1">
    <citation type="journal article" date="2012" name="Science">
        <title>The Paleozoic origin of enzymatic lignin decomposition reconstructed from 31 fungal genomes.</title>
        <authorList>
            <person name="Floudas D."/>
            <person name="Binder M."/>
            <person name="Riley R."/>
            <person name="Barry K."/>
            <person name="Blanchette R.A."/>
            <person name="Henrissat B."/>
            <person name="Martinez A.T."/>
            <person name="Otillar R."/>
            <person name="Spatafora J.W."/>
            <person name="Yadav J.S."/>
            <person name="Aerts A."/>
            <person name="Benoit I."/>
            <person name="Boyd A."/>
            <person name="Carlson A."/>
            <person name="Copeland A."/>
            <person name="Coutinho P.M."/>
            <person name="de Vries R.P."/>
            <person name="Ferreira P."/>
            <person name="Findley K."/>
            <person name="Foster B."/>
            <person name="Gaskell J."/>
            <person name="Glotzer D."/>
            <person name="Gorecki P."/>
            <person name="Heitman J."/>
            <person name="Hesse C."/>
            <person name="Hori C."/>
            <person name="Igarashi K."/>
            <person name="Jurgens J.A."/>
            <person name="Kallen N."/>
            <person name="Kersten P."/>
            <person name="Kohler A."/>
            <person name="Kuees U."/>
            <person name="Kumar T.K.A."/>
            <person name="Kuo A."/>
            <person name="LaButti K."/>
            <person name="Larrondo L.F."/>
            <person name="Lindquist E."/>
            <person name="Ling A."/>
            <person name="Lombard V."/>
            <person name="Lucas S."/>
            <person name="Lundell T."/>
            <person name="Martin R."/>
            <person name="McLaughlin D.J."/>
            <person name="Morgenstern I."/>
            <person name="Morin E."/>
            <person name="Murat C."/>
            <person name="Nagy L.G."/>
            <person name="Nolan M."/>
            <person name="Ohm R.A."/>
            <person name="Patyshakuliyeva A."/>
            <person name="Rokas A."/>
            <person name="Ruiz-Duenas F.J."/>
            <person name="Sabat G."/>
            <person name="Salamov A."/>
            <person name="Samejima M."/>
            <person name="Schmutz J."/>
            <person name="Slot J.C."/>
            <person name="St John F."/>
            <person name="Stenlid J."/>
            <person name="Sun H."/>
            <person name="Sun S."/>
            <person name="Syed K."/>
            <person name="Tsang A."/>
            <person name="Wiebenga A."/>
            <person name="Young D."/>
            <person name="Pisabarro A."/>
            <person name="Eastwood D.C."/>
            <person name="Martin F."/>
            <person name="Cullen D."/>
            <person name="Grigoriev I.V."/>
            <person name="Hibbett D.S."/>
        </authorList>
    </citation>
    <scope>NUCLEOTIDE SEQUENCE [LARGE SCALE GENOMIC DNA]</scope>
    <source>
        <strain evidence="1 2">MD-104</strain>
    </source>
</reference>
<proteinExistence type="predicted"/>
<protein>
    <submittedName>
        <fullName evidence="1">Nucleoside triphosphate hydrolase protein</fullName>
    </submittedName>
</protein>
<dbReference type="SUPFAM" id="SSF52540">
    <property type="entry name" value="P-loop containing nucleoside triphosphate hydrolases"/>
    <property type="match status" value="1"/>
</dbReference>
<dbReference type="PANTHER" id="PTHR10285">
    <property type="entry name" value="URIDINE KINASE"/>
    <property type="match status" value="1"/>
</dbReference>
<organism evidence="1 2">
    <name type="scientific">Wolfiporia cocos (strain MD-104)</name>
    <name type="common">Brown rot fungus</name>
    <dbReference type="NCBI Taxonomy" id="742152"/>
    <lineage>
        <taxon>Eukaryota</taxon>
        <taxon>Fungi</taxon>
        <taxon>Dikarya</taxon>
        <taxon>Basidiomycota</taxon>
        <taxon>Agaricomycotina</taxon>
        <taxon>Agaricomycetes</taxon>
        <taxon>Polyporales</taxon>
        <taxon>Phaeolaceae</taxon>
        <taxon>Wolfiporia</taxon>
    </lineage>
</organism>
<name>A0A2H3J023_WOLCO</name>
<dbReference type="EMBL" id="KB467854">
    <property type="protein sequence ID" value="PCH35590.1"/>
    <property type="molecule type" value="Genomic_DNA"/>
</dbReference>
<sequence>MSDSSTGEPAAVQRMRVHVLRELAMHRAQFAAGTTPSPLMVGVQGPQGSGKTYLTARLRDALASAPHNLSVAVLSIDDLYLPHIGLVAVANANPDNALLRGRGQPGTHDVPLGTEILRKLRVINEHSANDASEVRIPAFDKSLHGGEGDRTSEGMVMRTPLDVVILEGWCVGFYPISDEEVDRRWEVPVKGLGKDFFKTRGFRKEDVKGINRRLSDYVEWWDCFNTFIQIKPEDAHPYTHIYKWRLQQEHHMKARNGGKGMSDAQVEAFVDRYIPGYVFFGDGVVEGGLDTSGEKRRPPWLSHGLRIEINESREVVHASQF</sequence>
<evidence type="ECO:0000313" key="2">
    <source>
        <dbReference type="Proteomes" id="UP000218811"/>
    </source>
</evidence>
<dbReference type="GO" id="GO:0016787">
    <property type="term" value="F:hydrolase activity"/>
    <property type="evidence" value="ECO:0007669"/>
    <property type="project" value="UniProtKB-KW"/>
</dbReference>